<keyword evidence="3" id="KW-1185">Reference proteome</keyword>
<feature type="transmembrane region" description="Helical" evidence="1">
    <location>
        <begin position="319"/>
        <end position="338"/>
    </location>
</feature>
<dbReference type="EMBL" id="SOPW01000014">
    <property type="protein sequence ID" value="TFB15073.1"/>
    <property type="molecule type" value="Genomic_DNA"/>
</dbReference>
<evidence type="ECO:0000313" key="2">
    <source>
        <dbReference type="EMBL" id="TFB15073.1"/>
    </source>
</evidence>
<dbReference type="OrthoDB" id="1707224at2"/>
<evidence type="ECO:0000313" key="3">
    <source>
        <dbReference type="Proteomes" id="UP000297975"/>
    </source>
</evidence>
<keyword evidence="1" id="KW-1133">Transmembrane helix</keyword>
<keyword evidence="1" id="KW-0472">Membrane</keyword>
<feature type="transmembrane region" description="Helical" evidence="1">
    <location>
        <begin position="421"/>
        <end position="441"/>
    </location>
</feature>
<name>A0A4Y8IHN7_9BACI</name>
<evidence type="ECO:0000256" key="1">
    <source>
        <dbReference type="SAM" id="Phobius"/>
    </source>
</evidence>
<accession>A0A4Y8IHN7</accession>
<organism evidence="2 3">
    <name type="scientific">Filobacillus milosensis</name>
    <dbReference type="NCBI Taxonomy" id="94137"/>
    <lineage>
        <taxon>Bacteria</taxon>
        <taxon>Bacillati</taxon>
        <taxon>Bacillota</taxon>
        <taxon>Bacilli</taxon>
        <taxon>Bacillales</taxon>
        <taxon>Bacillaceae</taxon>
        <taxon>Filobacillus</taxon>
    </lineage>
</organism>
<dbReference type="AlphaFoldDB" id="A0A4Y8IHN7"/>
<keyword evidence="1" id="KW-0812">Transmembrane</keyword>
<gene>
    <name evidence="2" type="ORF">E3U55_12535</name>
</gene>
<feature type="transmembrane region" description="Helical" evidence="1">
    <location>
        <begin position="485"/>
        <end position="514"/>
    </location>
</feature>
<feature type="transmembrane region" description="Helical" evidence="1">
    <location>
        <begin position="453"/>
        <end position="473"/>
    </location>
</feature>
<dbReference type="RefSeq" id="WP_134340816.1">
    <property type="nucleotide sequence ID" value="NZ_SOPW01000014.1"/>
</dbReference>
<feature type="transmembrane region" description="Helical" evidence="1">
    <location>
        <begin position="92"/>
        <end position="115"/>
    </location>
</feature>
<feature type="transmembrane region" description="Helical" evidence="1">
    <location>
        <begin position="238"/>
        <end position="262"/>
    </location>
</feature>
<dbReference type="Proteomes" id="UP000297975">
    <property type="component" value="Unassembled WGS sequence"/>
</dbReference>
<comment type="caution">
    <text evidence="2">The sequence shown here is derived from an EMBL/GenBank/DDBJ whole genome shotgun (WGS) entry which is preliminary data.</text>
</comment>
<sequence>MIYCSRCGTANNKDANYCINDGFPLNKIKERTVIRHKEEQVSCQSCGADQLPNAQYCLTCGESLAVVQSPIIPKNEGALALKSIKKNDVKKAFLHTLPLVIITILAIWLLSFVSLGKIDSTPFDYQNIESNMEIVMHLNYFSDYENNKRRSLGEDSINLGHNPEGIVDPVISSLDLMMLSNSVYLETIRHDYAGKDSGHQTTQVKSGLVYYLYLTIFIIFLVGIIYSKKKPFSDWRRLVIYALVFSSMYALIIFILSLFTTHGTEDYNNFTPFTYSFIASDALWKSFLIGFIAIFSGFIMTRENKLPSLILSMKYAVKLLIMTTVLLLIVSGLLYVFYLRELHAIEYIEKSSIISAPVVISQISIVLFNLVFQNVYRFKAAFSEMNSTTQENIASYHMFTKRKLSGDISEGFFDAFNSIDYVLWALLGAVIIIVVYLSKYFSYEQLRDRIKSISVYSAFFSVIATMLSYGATFHLKTDNVEYQSIFILGFSLIMSFIVFFSFTFILTFVSSYIIKTKKEVL</sequence>
<protein>
    <submittedName>
        <fullName evidence="2">Zinc ribbon domain-containing protein</fullName>
    </submittedName>
</protein>
<feature type="transmembrane region" description="Helical" evidence="1">
    <location>
        <begin position="208"/>
        <end position="226"/>
    </location>
</feature>
<feature type="transmembrane region" description="Helical" evidence="1">
    <location>
        <begin position="282"/>
        <end position="299"/>
    </location>
</feature>
<proteinExistence type="predicted"/>
<reference evidence="2 3" key="1">
    <citation type="submission" date="2019-03" db="EMBL/GenBank/DDBJ databases">
        <authorList>
            <person name="He R.-H."/>
        </authorList>
    </citation>
    <scope>NUCLEOTIDE SEQUENCE [LARGE SCALE GENOMIC DNA]</scope>
    <source>
        <strain evidence="3">SH 714</strain>
    </source>
</reference>